<dbReference type="SUPFAM" id="SSF46785">
    <property type="entry name" value="Winged helix' DNA-binding domain"/>
    <property type="match status" value="1"/>
</dbReference>
<evidence type="ECO:0000256" key="1">
    <source>
        <dbReference type="ARBA" id="ARBA00023015"/>
    </source>
</evidence>
<proteinExistence type="predicted"/>
<dbReference type="PROSITE" id="PS50995">
    <property type="entry name" value="HTH_MARR_2"/>
    <property type="match status" value="1"/>
</dbReference>
<dbReference type="InterPro" id="IPR000835">
    <property type="entry name" value="HTH_MarR-typ"/>
</dbReference>
<accession>A0A1J5QUI5</accession>
<protein>
    <submittedName>
        <fullName evidence="5">Transcriptional regulator SlyA</fullName>
    </submittedName>
</protein>
<sequence>MSSFDPASDPASQFGFLLAEVSRRYVRRFEQRARAVQLTLPTCRVLAYLERHPGISQARLAEFTALEPMAVVRLLDRLQADGLIERRPDPTDRRVHSVHLSEAAAPVLADVKRLAAQTRAEIFAGVDPAQRDVFLAVLEQLRDKLAADDPVDAASPRPPKSLSR</sequence>
<name>A0A1J5QUI5_9ZZZZ</name>
<evidence type="ECO:0000313" key="5">
    <source>
        <dbReference type="EMBL" id="OIQ87329.1"/>
    </source>
</evidence>
<dbReference type="Gene3D" id="1.10.10.10">
    <property type="entry name" value="Winged helix-like DNA-binding domain superfamily/Winged helix DNA-binding domain"/>
    <property type="match status" value="1"/>
</dbReference>
<evidence type="ECO:0000256" key="2">
    <source>
        <dbReference type="ARBA" id="ARBA00023125"/>
    </source>
</evidence>
<keyword evidence="3" id="KW-0804">Transcription</keyword>
<dbReference type="PANTHER" id="PTHR33164">
    <property type="entry name" value="TRANSCRIPTIONAL REGULATOR, MARR FAMILY"/>
    <property type="match status" value="1"/>
</dbReference>
<organism evidence="5">
    <name type="scientific">mine drainage metagenome</name>
    <dbReference type="NCBI Taxonomy" id="410659"/>
    <lineage>
        <taxon>unclassified sequences</taxon>
        <taxon>metagenomes</taxon>
        <taxon>ecological metagenomes</taxon>
    </lineage>
</organism>
<gene>
    <name evidence="5" type="primary">slyA_13</name>
    <name evidence="5" type="ORF">GALL_308190</name>
</gene>
<keyword evidence="2" id="KW-0238">DNA-binding</keyword>
<dbReference type="InterPro" id="IPR036388">
    <property type="entry name" value="WH-like_DNA-bd_sf"/>
</dbReference>
<dbReference type="SMART" id="SM00347">
    <property type="entry name" value="HTH_MARR"/>
    <property type="match status" value="1"/>
</dbReference>
<dbReference type="GO" id="GO:0006950">
    <property type="term" value="P:response to stress"/>
    <property type="evidence" value="ECO:0007669"/>
    <property type="project" value="TreeGrafter"/>
</dbReference>
<evidence type="ECO:0000256" key="3">
    <source>
        <dbReference type="ARBA" id="ARBA00023163"/>
    </source>
</evidence>
<dbReference type="EMBL" id="MLJW01000428">
    <property type="protein sequence ID" value="OIQ87329.1"/>
    <property type="molecule type" value="Genomic_DNA"/>
</dbReference>
<evidence type="ECO:0000259" key="4">
    <source>
        <dbReference type="PROSITE" id="PS50995"/>
    </source>
</evidence>
<keyword evidence="1" id="KW-0805">Transcription regulation</keyword>
<dbReference type="PANTHER" id="PTHR33164:SF64">
    <property type="entry name" value="TRANSCRIPTIONAL REGULATOR SLYA"/>
    <property type="match status" value="1"/>
</dbReference>
<dbReference type="InterPro" id="IPR036390">
    <property type="entry name" value="WH_DNA-bd_sf"/>
</dbReference>
<reference evidence="5" key="1">
    <citation type="submission" date="2016-10" db="EMBL/GenBank/DDBJ databases">
        <title>Sequence of Gallionella enrichment culture.</title>
        <authorList>
            <person name="Poehlein A."/>
            <person name="Muehling M."/>
            <person name="Daniel R."/>
        </authorList>
    </citation>
    <scope>NUCLEOTIDE SEQUENCE</scope>
</reference>
<dbReference type="Pfam" id="PF12802">
    <property type="entry name" value="MarR_2"/>
    <property type="match status" value="1"/>
</dbReference>
<feature type="domain" description="HTH marR-type" evidence="4">
    <location>
        <begin position="11"/>
        <end position="143"/>
    </location>
</feature>
<dbReference type="InterPro" id="IPR039422">
    <property type="entry name" value="MarR/SlyA-like"/>
</dbReference>
<dbReference type="GO" id="GO:0003700">
    <property type="term" value="F:DNA-binding transcription factor activity"/>
    <property type="evidence" value="ECO:0007669"/>
    <property type="project" value="InterPro"/>
</dbReference>
<dbReference type="PRINTS" id="PR00598">
    <property type="entry name" value="HTHMARR"/>
</dbReference>
<dbReference type="AlphaFoldDB" id="A0A1J5QUI5"/>
<dbReference type="GO" id="GO:0003677">
    <property type="term" value="F:DNA binding"/>
    <property type="evidence" value="ECO:0007669"/>
    <property type="project" value="UniProtKB-KW"/>
</dbReference>
<comment type="caution">
    <text evidence="5">The sequence shown here is derived from an EMBL/GenBank/DDBJ whole genome shotgun (WGS) entry which is preliminary data.</text>
</comment>